<evidence type="ECO:0000256" key="3">
    <source>
        <dbReference type="ARBA" id="ARBA00022679"/>
    </source>
</evidence>
<evidence type="ECO:0000256" key="7">
    <source>
        <dbReference type="ARBA" id="ARBA00047942"/>
    </source>
</evidence>
<dbReference type="SUPFAM" id="SSF53335">
    <property type="entry name" value="S-adenosyl-L-methionine-dependent methyltransferases"/>
    <property type="match status" value="1"/>
</dbReference>
<dbReference type="Gene3D" id="3.40.50.150">
    <property type="entry name" value="Vaccinia Virus protein VP39"/>
    <property type="match status" value="2"/>
</dbReference>
<dbReference type="EC" id="2.1.1.72" evidence="1"/>
<proteinExistence type="predicted"/>
<sequence>MIVNKRELKQTLNRVYLKIKPDAETIQVFQANLTRLLEQCDSKKSEEFNKNLLIDFLKNTYYTDRYFINTKERIDLVIHNNQDVKSPVGVIFETKKPSRTINAEMPRLDNLNTKAFQQLVLYFLRERVTDKNLEIKHLIVTNIYEWFIFDGKTFEELFFANKALVNQFCDFEAGRLSNTKTDFFYQQIAEPAITKVIEQIKFTHFDLRELENLDLLDIYKILSPEHLLKLPFVNDSNTLNKPFYNELLYIIGLTEVKEKGKKLIGQMKEGDRCDGSLIENAISRLDSLDKIAQLKNPEEFGTTDEERLFNVALRLSINWINRVLFLKLLEAQLIKYHQGDRDFAFLNLAKVPSYDDLDSLFFDVLARETNKREAKVKTTFAHVPYLNSSLFEPTETEQQTIVIGNLRERTLPIFAATVLKDNQGNKRVGELNALAYLFEFLDAYKFDRDELENPQEDSEKLINASVLGLIFEKINGYKDGSFYTPSFITMYMCRETIRRAIVQKFNEVKGWNCQTLDDLYERIEDKREANTIINSLKICDLAVGSGHFLVSALNEIIAIKSELRVLLDSSGKSLKDYRVEVRNDKLLVYDDEGNLFAYHPHNKEKQRVQKALFHEKQTIIEGCLFGVDINPNSVTICRLRLWIELLKNAYYREDGNLETLPNIDINIKCGNSLISRFALDVDVKQVLQKQKFSIEQYRNAVQTYRNAETKEQKREMETLIAKIKAGFSANLLIGDPKKVKLRQLQGELYNLENQGLLFEETKTEQKAREKKVTKLNNEIDKLTAEIADIESGRLYENALEWRFEFPEVLNDNGDFVGFDVVIGNPPYGIDFSTQEKEFLKKYYDQIHVRTPESFNYFSYRYQELTGKQSLCSLIIPSSFLNQIEFEKSRELILSNYSLILDINLGDGVFEDVTTPTCIISFSKKILNNSTLYADLSDVERDKLPVELDKINNLIDQSNLVSNQAYSFVFKNHHQLIEKCYSGNLTLKDIAEDVATGISPGLADAFILKSDEAESKKLEKDIIKKLIIGGEINSYCLKPKSEKVIIYFSSDLDVKNYPNIIKHLSLYKEKLDNRVETKSGVIPYYVMLRPRRKKLFTQPKILIRQTANRIIAAYDEDQWYCLKSGIIVQLPNKSEVQYLYLLAVLNSKLMNFLYSDLVNEDVRIFPEVKPVQLFKLPIVVPKRQIQMALEKIVNKIVIAKKDDPTADTSELEKQIDHLVYKLYQLTYNEVKIIDPEFELTEQEYLDLSQGKILKN</sequence>
<comment type="caution">
    <text evidence="13">The sequence shown here is derived from an EMBL/GenBank/DDBJ whole genome shotgun (WGS) entry which is preliminary data.</text>
</comment>
<keyword evidence="8" id="KW-0175">Coiled coil</keyword>
<accession>A0A552Q929</accession>
<evidence type="ECO:0000313" key="14">
    <source>
        <dbReference type="Proteomes" id="UP000317165"/>
    </source>
</evidence>
<feature type="coiled-coil region" evidence="8">
    <location>
        <begin position="765"/>
        <end position="792"/>
    </location>
</feature>
<dbReference type="GO" id="GO:0003677">
    <property type="term" value="F:DNA binding"/>
    <property type="evidence" value="ECO:0007669"/>
    <property type="project" value="UniProtKB-KW"/>
</dbReference>
<dbReference type="Pfam" id="PF07669">
    <property type="entry name" value="Eco57I"/>
    <property type="match status" value="1"/>
</dbReference>
<dbReference type="Pfam" id="PF23653">
    <property type="entry name" value="DUF7149"/>
    <property type="match status" value="1"/>
</dbReference>
<dbReference type="Proteomes" id="UP000317165">
    <property type="component" value="Unassembled WGS sequence"/>
</dbReference>
<evidence type="ECO:0000313" key="13">
    <source>
        <dbReference type="EMBL" id="TRV65720.1"/>
    </source>
</evidence>
<dbReference type="InterPro" id="IPR050953">
    <property type="entry name" value="N4_N6_ade-DNA_methylase"/>
</dbReference>
<dbReference type="GO" id="GO:0009007">
    <property type="term" value="F:site-specific DNA-methyltransferase (adenine-specific) activity"/>
    <property type="evidence" value="ECO:0007669"/>
    <property type="project" value="UniProtKB-EC"/>
</dbReference>
<keyword evidence="4" id="KW-0949">S-adenosyl-L-methionine</keyword>
<gene>
    <name evidence="13" type="ORF">EWV53_03085</name>
</gene>
<evidence type="ECO:0000259" key="10">
    <source>
        <dbReference type="Pfam" id="PF12950"/>
    </source>
</evidence>
<dbReference type="EMBL" id="SFAC01000038">
    <property type="protein sequence ID" value="TRV65720.1"/>
    <property type="molecule type" value="Genomic_DNA"/>
</dbReference>
<dbReference type="Pfam" id="PF12950">
    <property type="entry name" value="TaqI_C"/>
    <property type="match status" value="1"/>
</dbReference>
<dbReference type="InterPro" id="IPR056716">
    <property type="entry name" value="DUF7814"/>
</dbReference>
<protein>
    <recommendedName>
        <fullName evidence="1">site-specific DNA-methyltransferase (adenine-specific)</fullName>
        <ecNumber evidence="1">2.1.1.72</ecNumber>
    </recommendedName>
</protein>
<dbReference type="Gene3D" id="3.90.220.10">
    <property type="entry name" value="Adenine-n6-DNA-methyltransferase Taqi, Chain A, domain 2"/>
    <property type="match status" value="1"/>
</dbReference>
<feature type="domain" description="TaqI-like C-terminal specificity" evidence="10">
    <location>
        <begin position="1060"/>
        <end position="1177"/>
    </location>
</feature>
<organism evidence="13 14">
    <name type="scientific">Microcystis panniformis Mp_MB_F_20051200_S9</name>
    <dbReference type="NCBI Taxonomy" id="2486223"/>
    <lineage>
        <taxon>Bacteria</taxon>
        <taxon>Bacillati</taxon>
        <taxon>Cyanobacteriota</taxon>
        <taxon>Cyanophyceae</taxon>
        <taxon>Oscillatoriophycideae</taxon>
        <taxon>Chroococcales</taxon>
        <taxon>Microcystaceae</taxon>
        <taxon>Microcystis</taxon>
    </lineage>
</organism>
<dbReference type="InterPro" id="IPR011639">
    <property type="entry name" value="MethylTrfase_TaqI-like_dom"/>
</dbReference>
<dbReference type="Pfam" id="PF25120">
    <property type="entry name" value="DUF7814"/>
    <property type="match status" value="1"/>
</dbReference>
<keyword evidence="2 13" id="KW-0489">Methyltransferase</keyword>
<dbReference type="PANTHER" id="PTHR33841">
    <property type="entry name" value="DNA METHYLTRANSFERASE YEEA-RELATED"/>
    <property type="match status" value="1"/>
</dbReference>
<comment type="catalytic activity">
    <reaction evidence="7">
        <text>a 2'-deoxyadenosine in DNA + S-adenosyl-L-methionine = an N(6)-methyl-2'-deoxyadenosine in DNA + S-adenosyl-L-homocysteine + H(+)</text>
        <dbReference type="Rhea" id="RHEA:15197"/>
        <dbReference type="Rhea" id="RHEA-COMP:12418"/>
        <dbReference type="Rhea" id="RHEA-COMP:12419"/>
        <dbReference type="ChEBI" id="CHEBI:15378"/>
        <dbReference type="ChEBI" id="CHEBI:57856"/>
        <dbReference type="ChEBI" id="CHEBI:59789"/>
        <dbReference type="ChEBI" id="CHEBI:90615"/>
        <dbReference type="ChEBI" id="CHEBI:90616"/>
        <dbReference type="EC" id="2.1.1.72"/>
    </reaction>
</comment>
<reference evidence="13 14" key="1">
    <citation type="submission" date="2019-01" db="EMBL/GenBank/DDBJ databases">
        <title>Coherence of Microcystis species and biogeography revealed through population genomics.</title>
        <authorList>
            <person name="Perez-Carrascal O.M."/>
            <person name="Terrat Y."/>
            <person name="Giani A."/>
            <person name="Fortin N."/>
            <person name="Tromas N."/>
            <person name="Shapiro B.J."/>
        </authorList>
    </citation>
    <scope>NUCLEOTIDE SEQUENCE [LARGE SCALE GENOMIC DNA]</scope>
    <source>
        <strain evidence="13">Mp_MB_F_20051200_S9</strain>
    </source>
</reference>
<evidence type="ECO:0000256" key="4">
    <source>
        <dbReference type="ARBA" id="ARBA00022691"/>
    </source>
</evidence>
<dbReference type="PROSITE" id="PS00092">
    <property type="entry name" value="N6_MTASE"/>
    <property type="match status" value="1"/>
</dbReference>
<dbReference type="InterPro" id="IPR002052">
    <property type="entry name" value="DNA_methylase_N6_adenine_CS"/>
</dbReference>
<feature type="domain" description="DUF7149" evidence="11">
    <location>
        <begin position="7"/>
        <end position="235"/>
    </location>
</feature>
<evidence type="ECO:0000256" key="8">
    <source>
        <dbReference type="SAM" id="Coils"/>
    </source>
</evidence>
<dbReference type="GO" id="GO:0009307">
    <property type="term" value="P:DNA restriction-modification system"/>
    <property type="evidence" value="ECO:0007669"/>
    <property type="project" value="UniProtKB-KW"/>
</dbReference>
<dbReference type="PRINTS" id="PR00507">
    <property type="entry name" value="N12N6MTFRASE"/>
</dbReference>
<keyword evidence="5" id="KW-0680">Restriction system</keyword>
<keyword evidence="6" id="KW-0238">DNA-binding</keyword>
<evidence type="ECO:0000256" key="6">
    <source>
        <dbReference type="ARBA" id="ARBA00023125"/>
    </source>
</evidence>
<evidence type="ECO:0000259" key="12">
    <source>
        <dbReference type="Pfam" id="PF25120"/>
    </source>
</evidence>
<dbReference type="InterPro" id="IPR029063">
    <property type="entry name" value="SAM-dependent_MTases_sf"/>
</dbReference>
<feature type="domain" description="Type II methyltransferase M.TaqI-like" evidence="9">
    <location>
        <begin position="623"/>
        <end position="904"/>
    </location>
</feature>
<dbReference type="GO" id="GO:0032259">
    <property type="term" value="P:methylation"/>
    <property type="evidence" value="ECO:0007669"/>
    <property type="project" value="UniProtKB-KW"/>
</dbReference>
<dbReference type="PANTHER" id="PTHR33841:SF1">
    <property type="entry name" value="DNA METHYLTRANSFERASE A"/>
    <property type="match status" value="1"/>
</dbReference>
<keyword evidence="3 13" id="KW-0808">Transferase</keyword>
<evidence type="ECO:0000256" key="5">
    <source>
        <dbReference type="ARBA" id="ARBA00022747"/>
    </source>
</evidence>
<evidence type="ECO:0000259" key="9">
    <source>
        <dbReference type="Pfam" id="PF07669"/>
    </source>
</evidence>
<evidence type="ECO:0000256" key="2">
    <source>
        <dbReference type="ARBA" id="ARBA00022603"/>
    </source>
</evidence>
<name>A0A552Q929_9CHRO</name>
<evidence type="ECO:0000259" key="11">
    <source>
        <dbReference type="Pfam" id="PF23653"/>
    </source>
</evidence>
<dbReference type="AlphaFoldDB" id="A0A552Q929"/>
<feature type="domain" description="DUF7814" evidence="12">
    <location>
        <begin position="236"/>
        <end position="462"/>
    </location>
</feature>
<evidence type="ECO:0000256" key="1">
    <source>
        <dbReference type="ARBA" id="ARBA00011900"/>
    </source>
</evidence>
<dbReference type="InterPro" id="IPR023135">
    <property type="entry name" value="N6_DNA_MeTrfase_TaqI_C"/>
</dbReference>
<dbReference type="InterPro" id="IPR025931">
    <property type="entry name" value="TaqI_C"/>
</dbReference>
<dbReference type="InterPro" id="IPR055573">
    <property type="entry name" value="DUF7149"/>
</dbReference>